<reference evidence="1" key="1">
    <citation type="journal article" date="2020" name="Nature">
        <title>Giant virus diversity and host interactions through global metagenomics.</title>
        <authorList>
            <person name="Schulz F."/>
            <person name="Roux S."/>
            <person name="Paez-Espino D."/>
            <person name="Jungbluth S."/>
            <person name="Walsh D.A."/>
            <person name="Denef V.J."/>
            <person name="McMahon K.D."/>
            <person name="Konstantinidis K.T."/>
            <person name="Eloe-Fadrosh E.A."/>
            <person name="Kyrpides N.C."/>
            <person name="Woyke T."/>
        </authorList>
    </citation>
    <scope>NUCLEOTIDE SEQUENCE</scope>
    <source>
        <strain evidence="1">GVMAG-M-3300023179-150</strain>
    </source>
</reference>
<sequence>MCDVKFIRTELILPKSNIPGSNIEIKLRPNPNKISSIVEIYLNGELVDVVQEFNNRNNKYYNNECIYKTYRLQEPLTQLGVSHFQREHYCSKCNPNPPSNKESNEEIIFYRRCNIYTFGAHIHNPNYDDNDDGVPIIITTIIPDDDLMSFSIVDEMAEIYKIHENTDRKCYYNLYPEYDKFGKQLWDRKYEQSIVDNIKNYIQLIDIMKTAKKESATTPFEFNNFKKKLSDLVFTTNQITSNIQPITHPKEQNDYDDTETKTLFMQNITVLYTEIDNLTEQDIAELTEDSIYRICSEFFDANIKMAIQYIKHYKHKVWHIDIKDLNIDSIDPYW</sequence>
<dbReference type="AlphaFoldDB" id="A0A6C0E7B0"/>
<evidence type="ECO:0000313" key="1">
    <source>
        <dbReference type="EMBL" id="QHT24668.1"/>
    </source>
</evidence>
<name>A0A6C0E7B0_9ZZZZ</name>
<dbReference type="EMBL" id="MN739747">
    <property type="protein sequence ID" value="QHT24668.1"/>
    <property type="molecule type" value="Genomic_DNA"/>
</dbReference>
<accession>A0A6C0E7B0</accession>
<proteinExistence type="predicted"/>
<protein>
    <submittedName>
        <fullName evidence="1">Uncharacterized protein</fullName>
    </submittedName>
</protein>
<organism evidence="1">
    <name type="scientific">viral metagenome</name>
    <dbReference type="NCBI Taxonomy" id="1070528"/>
    <lineage>
        <taxon>unclassified sequences</taxon>
        <taxon>metagenomes</taxon>
        <taxon>organismal metagenomes</taxon>
    </lineage>
</organism>